<evidence type="ECO:0000256" key="1">
    <source>
        <dbReference type="SAM" id="MobiDB-lite"/>
    </source>
</evidence>
<keyword evidence="4" id="KW-1185">Reference proteome</keyword>
<reference evidence="3 4" key="1">
    <citation type="journal article" date="2019" name="Sci. Rep.">
        <title>Orb-weaving spider Araneus ventricosus genome elucidates the spidroin gene catalogue.</title>
        <authorList>
            <person name="Kono N."/>
            <person name="Nakamura H."/>
            <person name="Ohtoshi R."/>
            <person name="Moran D.A.P."/>
            <person name="Shinohara A."/>
            <person name="Yoshida Y."/>
            <person name="Fujiwara M."/>
            <person name="Mori M."/>
            <person name="Tomita M."/>
            <person name="Arakawa K."/>
        </authorList>
    </citation>
    <scope>NUCLEOTIDE SEQUENCE [LARGE SCALE GENOMIC DNA]</scope>
</reference>
<evidence type="ECO:0000313" key="3">
    <source>
        <dbReference type="EMBL" id="GBO07222.1"/>
    </source>
</evidence>
<dbReference type="AlphaFoldDB" id="A0A4Y2U3N7"/>
<dbReference type="Proteomes" id="UP000499080">
    <property type="component" value="Unassembled WGS sequence"/>
</dbReference>
<feature type="domain" description="CCHC-type" evidence="2">
    <location>
        <begin position="414"/>
        <end position="432"/>
    </location>
</feature>
<dbReference type="Pfam" id="PF07530">
    <property type="entry name" value="PRE_C2HC"/>
    <property type="match status" value="1"/>
</dbReference>
<accession>A0A4Y2U3N7</accession>
<feature type="region of interest" description="Disordered" evidence="1">
    <location>
        <begin position="1"/>
        <end position="52"/>
    </location>
</feature>
<dbReference type="GO" id="GO:0008270">
    <property type="term" value="F:zinc ion binding"/>
    <property type="evidence" value="ECO:0007669"/>
    <property type="project" value="InterPro"/>
</dbReference>
<proteinExistence type="predicted"/>
<comment type="caution">
    <text evidence="3">The sequence shown here is derived from an EMBL/GenBank/DDBJ whole genome shotgun (WGS) entry which is preliminary data.</text>
</comment>
<organism evidence="3 4">
    <name type="scientific">Araneus ventricosus</name>
    <name type="common">Orbweaver spider</name>
    <name type="synonym">Epeira ventricosa</name>
    <dbReference type="NCBI Taxonomy" id="182803"/>
    <lineage>
        <taxon>Eukaryota</taxon>
        <taxon>Metazoa</taxon>
        <taxon>Ecdysozoa</taxon>
        <taxon>Arthropoda</taxon>
        <taxon>Chelicerata</taxon>
        <taxon>Arachnida</taxon>
        <taxon>Araneae</taxon>
        <taxon>Araneomorphae</taxon>
        <taxon>Entelegynae</taxon>
        <taxon>Araneoidea</taxon>
        <taxon>Araneidae</taxon>
        <taxon>Araneus</taxon>
    </lineage>
</organism>
<evidence type="ECO:0000313" key="4">
    <source>
        <dbReference type="Proteomes" id="UP000499080"/>
    </source>
</evidence>
<feature type="compositionally biased region" description="Low complexity" evidence="1">
    <location>
        <begin position="1"/>
        <end position="17"/>
    </location>
</feature>
<dbReference type="OrthoDB" id="6379801at2759"/>
<dbReference type="SMART" id="SM00343">
    <property type="entry name" value="ZnF_C2HC"/>
    <property type="match status" value="2"/>
</dbReference>
<dbReference type="GO" id="GO:0003676">
    <property type="term" value="F:nucleic acid binding"/>
    <property type="evidence" value="ECO:0007669"/>
    <property type="project" value="InterPro"/>
</dbReference>
<dbReference type="EMBL" id="BGPR01033336">
    <property type="protein sequence ID" value="GBO07222.1"/>
    <property type="molecule type" value="Genomic_DNA"/>
</dbReference>
<feature type="domain" description="CCHC-type" evidence="2">
    <location>
        <begin position="372"/>
        <end position="388"/>
    </location>
</feature>
<gene>
    <name evidence="3" type="ORF">AVEN_8048_1</name>
</gene>
<sequence length="526" mass="60219">MSEGGRSRSSLSSNTLSPAFSQNSNSSLRLSGFSMDGSSRKHTTAWVNESRKSQPSNAQICGEISRREIAIDVNQGFAEKCRKVISDLQLNGGNEALIESRNNELKAYESRVAENEEALITIGPCPIPTCTKHHEVTKDVEMAEYGQYNIQLTSTFIPDYLKPLKTDSKPTENPFKVVTRKNAAKPRPTENTPEITTSNKFQHLMETEEQENSTEPPKISIPAINLKLTSDYNLTLQEISRNHPETSNKYDRGFIKITPNSYEDREKIIDFLNKKEKEYILSEAQEARPIKIVIKDLPPDYSKEIISDELTKLNFKVLRINQLRNFRLKTLLPIFLVELSKTPNVNDIYKISKINFFKIKIEPYRKNNRATMCYNCSEFFHSARNCRCKPRCIKCNQAHETRNCEIKEKIENPTCINCNGTGHLASWKGCPKYPKLNQNKPPTYAQKLKNSLPNNKPEIFPKDPTDETNFQANSADFSDFQRNFNSLRIINDAFKRFPNLIEVSEKIKSAKSDSEIIFLLLQLIKN</sequence>
<name>A0A4Y2U3N7_ARAVE</name>
<protein>
    <recommendedName>
        <fullName evidence="2">CCHC-type domain-containing protein</fullName>
    </recommendedName>
</protein>
<dbReference type="InterPro" id="IPR006579">
    <property type="entry name" value="Pre_C2HC_dom"/>
</dbReference>
<evidence type="ECO:0000259" key="2">
    <source>
        <dbReference type="SMART" id="SM00343"/>
    </source>
</evidence>
<feature type="compositionally biased region" description="Polar residues" evidence="1">
    <location>
        <begin position="18"/>
        <end position="29"/>
    </location>
</feature>
<dbReference type="InterPro" id="IPR001878">
    <property type="entry name" value="Znf_CCHC"/>
</dbReference>